<dbReference type="PROSITE" id="PS51670">
    <property type="entry name" value="SHKT"/>
    <property type="match status" value="1"/>
</dbReference>
<protein>
    <submittedName>
        <fullName evidence="6">ShTK domain protein</fullName>
    </submittedName>
</protein>
<reference evidence="6 7" key="1">
    <citation type="submission" date="2014-10" db="EMBL/GenBank/DDBJ databases">
        <title>Draft genome of the hookworm Ancylostoma caninum.</title>
        <authorList>
            <person name="Mitreva M."/>
        </authorList>
    </citation>
    <scope>NUCLEOTIDE SEQUENCE [LARGE SCALE GENOMIC DNA]</scope>
    <source>
        <strain evidence="6 7">Baltimore</strain>
    </source>
</reference>
<keyword evidence="1 4" id="KW-0732">Signal</keyword>
<accession>A0A368GIV4</accession>
<gene>
    <name evidence="6" type="ORF">ANCCAN_10389</name>
</gene>
<feature type="domain" description="ShKT" evidence="5">
    <location>
        <begin position="135"/>
        <end position="175"/>
    </location>
</feature>
<evidence type="ECO:0000256" key="3">
    <source>
        <dbReference type="PROSITE-ProRule" id="PRU01005"/>
    </source>
</evidence>
<evidence type="ECO:0000259" key="5">
    <source>
        <dbReference type="PROSITE" id="PS51670"/>
    </source>
</evidence>
<dbReference type="STRING" id="29170.A0A368GIV4"/>
<feature type="signal peptide" evidence="4">
    <location>
        <begin position="1"/>
        <end position="19"/>
    </location>
</feature>
<dbReference type="FunFam" id="1.10.10.1940:FF:000002">
    <property type="entry name" value="PHAryngeal gland Toxin-related"/>
    <property type="match status" value="2"/>
</dbReference>
<keyword evidence="2" id="KW-1015">Disulfide bond</keyword>
<dbReference type="Proteomes" id="UP000252519">
    <property type="component" value="Unassembled WGS sequence"/>
</dbReference>
<organism evidence="6 7">
    <name type="scientific">Ancylostoma caninum</name>
    <name type="common">Dog hookworm</name>
    <dbReference type="NCBI Taxonomy" id="29170"/>
    <lineage>
        <taxon>Eukaryota</taxon>
        <taxon>Metazoa</taxon>
        <taxon>Ecdysozoa</taxon>
        <taxon>Nematoda</taxon>
        <taxon>Chromadorea</taxon>
        <taxon>Rhabditida</taxon>
        <taxon>Rhabditina</taxon>
        <taxon>Rhabditomorpha</taxon>
        <taxon>Strongyloidea</taxon>
        <taxon>Ancylostomatidae</taxon>
        <taxon>Ancylostomatinae</taxon>
        <taxon>Ancylostoma</taxon>
    </lineage>
</organism>
<dbReference type="PANTHER" id="PTHR46219">
    <property type="entry name" value="PROTEIN CBG11138"/>
    <property type="match status" value="1"/>
</dbReference>
<dbReference type="PANTHER" id="PTHR46219:SF5">
    <property type="entry name" value="SHKT DOMAIN-CONTAINING PROTEIN"/>
    <property type="match status" value="1"/>
</dbReference>
<evidence type="ECO:0000256" key="2">
    <source>
        <dbReference type="ARBA" id="ARBA00023157"/>
    </source>
</evidence>
<dbReference type="Gene3D" id="1.10.10.1940">
    <property type="match status" value="2"/>
</dbReference>
<dbReference type="SMART" id="SM00254">
    <property type="entry name" value="ShKT"/>
    <property type="match status" value="2"/>
</dbReference>
<keyword evidence="7" id="KW-1185">Reference proteome</keyword>
<evidence type="ECO:0000313" key="7">
    <source>
        <dbReference type="Proteomes" id="UP000252519"/>
    </source>
</evidence>
<dbReference type="OrthoDB" id="5855340at2759"/>
<dbReference type="AlphaFoldDB" id="A0A368GIV4"/>
<sequence length="176" mass="18536">MIAFIFAFLAFTPFVGVLAQLQTCSDGGAGPCANGLCPMPNHRCINTTAGEVCCEESKIGGSDSATTTVATTTRKATACVDLLNPKTGKSDCPKVAYLCSDAKYYMVMHVQCPKTCGRCDQNGGTIAPVVPPTGCQDMVDFKTGLSNCANVASLCQNALYKDVMKQQCPKTCGYCQ</sequence>
<name>A0A368GIV4_ANCCA</name>
<evidence type="ECO:0000256" key="1">
    <source>
        <dbReference type="ARBA" id="ARBA00022729"/>
    </source>
</evidence>
<dbReference type="Pfam" id="PF01549">
    <property type="entry name" value="ShK"/>
    <property type="match status" value="2"/>
</dbReference>
<dbReference type="EMBL" id="JOJR01000151">
    <property type="protein sequence ID" value="RCN43618.1"/>
    <property type="molecule type" value="Genomic_DNA"/>
</dbReference>
<dbReference type="InterPro" id="IPR003582">
    <property type="entry name" value="ShKT_dom"/>
</dbReference>
<proteinExistence type="predicted"/>
<feature type="chain" id="PRO_5016845181" evidence="4">
    <location>
        <begin position="20"/>
        <end position="176"/>
    </location>
</feature>
<comment type="caution">
    <text evidence="6">The sequence shown here is derived from an EMBL/GenBank/DDBJ whole genome shotgun (WGS) entry which is preliminary data.</text>
</comment>
<evidence type="ECO:0000256" key="4">
    <source>
        <dbReference type="SAM" id="SignalP"/>
    </source>
</evidence>
<comment type="caution">
    <text evidence="3">Lacks conserved residue(s) required for the propagation of feature annotation.</text>
</comment>
<evidence type="ECO:0000313" key="6">
    <source>
        <dbReference type="EMBL" id="RCN43618.1"/>
    </source>
</evidence>